<dbReference type="EMBL" id="CAJVPY010000918">
    <property type="protein sequence ID" value="CAG8498613.1"/>
    <property type="molecule type" value="Genomic_DNA"/>
</dbReference>
<gene>
    <name evidence="3" type="ORF">DERYTH_LOCUS2782</name>
</gene>
<evidence type="ECO:0000313" key="4">
    <source>
        <dbReference type="Proteomes" id="UP000789405"/>
    </source>
</evidence>
<protein>
    <submittedName>
        <fullName evidence="3">12156_t:CDS:1</fullName>
    </submittedName>
</protein>
<reference evidence="3" key="1">
    <citation type="submission" date="2021-06" db="EMBL/GenBank/DDBJ databases">
        <authorList>
            <person name="Kallberg Y."/>
            <person name="Tangrot J."/>
            <person name="Rosling A."/>
        </authorList>
    </citation>
    <scope>NUCLEOTIDE SEQUENCE</scope>
    <source>
        <strain evidence="3">MA453B</strain>
    </source>
</reference>
<evidence type="ECO:0000313" key="3">
    <source>
        <dbReference type="EMBL" id="CAG8498613.1"/>
    </source>
</evidence>
<dbReference type="InterPro" id="IPR027417">
    <property type="entry name" value="P-loop_NTPase"/>
</dbReference>
<keyword evidence="4" id="KW-1185">Reference proteome</keyword>
<name>A0A9N8ZK17_9GLOM</name>
<dbReference type="InterPro" id="IPR054289">
    <property type="entry name" value="DUF7025"/>
</dbReference>
<feature type="domain" description="ATPase AAA-type core" evidence="1">
    <location>
        <begin position="431"/>
        <end position="548"/>
    </location>
</feature>
<dbReference type="Gene3D" id="3.40.50.300">
    <property type="entry name" value="P-loop containing nucleotide triphosphate hydrolases"/>
    <property type="match status" value="1"/>
</dbReference>
<dbReference type="PANTHER" id="PTHR46411:SF3">
    <property type="entry name" value="AAA+ ATPASE DOMAIN-CONTAINING PROTEIN"/>
    <property type="match status" value="1"/>
</dbReference>
<dbReference type="Pfam" id="PF00004">
    <property type="entry name" value="AAA"/>
    <property type="match status" value="1"/>
</dbReference>
<proteinExistence type="predicted"/>
<organism evidence="3 4">
    <name type="scientific">Dentiscutata erythropus</name>
    <dbReference type="NCBI Taxonomy" id="1348616"/>
    <lineage>
        <taxon>Eukaryota</taxon>
        <taxon>Fungi</taxon>
        <taxon>Fungi incertae sedis</taxon>
        <taxon>Mucoromycota</taxon>
        <taxon>Glomeromycotina</taxon>
        <taxon>Glomeromycetes</taxon>
        <taxon>Diversisporales</taxon>
        <taxon>Gigasporaceae</taxon>
        <taxon>Dentiscutata</taxon>
    </lineage>
</organism>
<accession>A0A9N8ZK17</accession>
<dbReference type="GO" id="GO:0016887">
    <property type="term" value="F:ATP hydrolysis activity"/>
    <property type="evidence" value="ECO:0007669"/>
    <property type="project" value="InterPro"/>
</dbReference>
<dbReference type="AlphaFoldDB" id="A0A9N8ZK17"/>
<dbReference type="OrthoDB" id="10042665at2759"/>
<comment type="caution">
    <text evidence="3">The sequence shown here is derived from an EMBL/GenBank/DDBJ whole genome shotgun (WGS) entry which is preliminary data.</text>
</comment>
<feature type="domain" description="DUF7025" evidence="2">
    <location>
        <begin position="146"/>
        <end position="241"/>
    </location>
</feature>
<dbReference type="SUPFAM" id="SSF52540">
    <property type="entry name" value="P-loop containing nucleoside triphosphate hydrolases"/>
    <property type="match status" value="1"/>
</dbReference>
<evidence type="ECO:0000259" key="1">
    <source>
        <dbReference type="Pfam" id="PF00004"/>
    </source>
</evidence>
<dbReference type="PANTHER" id="PTHR46411">
    <property type="entry name" value="FAMILY ATPASE, PUTATIVE-RELATED"/>
    <property type="match status" value="1"/>
</dbReference>
<dbReference type="Pfam" id="PF22942">
    <property type="entry name" value="DUF7025"/>
    <property type="match status" value="1"/>
</dbReference>
<sequence>MENSVLIEKSEDTPMTTLVVDKDDWKWPCFEEWYDDYYDKMERRVKIESININPFVVIYPRGGKPYVEVSSPQLIDILRDILPNKKPFENIEEDKPKVSVGAQDLFHVMEKLKDVTSSTTDLESVVHLKRMVRFLEQEFKQTIKAREKMIAHKKVSYDMLWVFYTEKLDVWYRCELSGQQVGGIIASVQEKVKCYKKVFIISINVIKYDGVGFKRCQIVREIEQFDGDVSFSDLPVVPSKLSTSEEFLKESIIANGKKYFKLTQGNQYMNFEGPLLRVRNMWVEKIRADGRVMIDIQSFSTMNPDYQMGDAKPPNKCDVKMLKEKDTYLQNSEINQEDNYFLAPAVVYGFSFTLKEWGLFEVSKFSDIIFDSDALEHIVMSQNKKNMLEGLVSQYRDPAHMTNCNGLANGIHLPEKSLDPITNKGNGCIFLCYGPPGTGKTLTAQSVAEHLKLPLWILTVRELGSTPESLERELVKVLDIAYTWKAVILLDEADIYLEKRTTIDLIRNTMVGIFLRLLEYYQGVIFLTTNRVITFDDAVCSRVNMFLHYPKLGPSERRQIWSKFIKRASLPLKADDFSDYDLNGREIRNILHAARLLAKNKGKELTAENVVDVIKIIQEFRQETSEMKKNNDCL</sequence>
<dbReference type="Proteomes" id="UP000789405">
    <property type="component" value="Unassembled WGS sequence"/>
</dbReference>
<dbReference type="GO" id="GO:0005524">
    <property type="term" value="F:ATP binding"/>
    <property type="evidence" value="ECO:0007669"/>
    <property type="project" value="InterPro"/>
</dbReference>
<dbReference type="InterPro" id="IPR003959">
    <property type="entry name" value="ATPase_AAA_core"/>
</dbReference>
<evidence type="ECO:0000259" key="2">
    <source>
        <dbReference type="Pfam" id="PF22942"/>
    </source>
</evidence>